<dbReference type="SMART" id="SM00387">
    <property type="entry name" value="HATPase_c"/>
    <property type="match status" value="1"/>
</dbReference>
<evidence type="ECO:0000313" key="8">
    <source>
        <dbReference type="EMBL" id="MFC1440469.1"/>
    </source>
</evidence>
<sequence>MAPKSSRLSSRLPVVLAALAVLATAVDAVRRPDGLRTASTVVAVGWLLTAAGCDRARLAAPARLAVVLTISQDAAAVWPSSAPLTLAAWTWGGLALPDGRLDHPRRRTAVALVYAVAAAWTVLAWRSTAAHGPAAGVTAAGVLAATAVIVAGVARRCRQAGAARRRVLQWVAAGTVMAGAADAVLLALHILVGLPAALAPWALAALVLIPVGSLLGQLPSTARLAERALLEAVTTSGLACLVVAVYLVTVVGLGRAPVGREHDVLAYSVTAALVCAALALPVRLRLNALGRSLLRLGELAPEEALSGFGARMTRALPFDELLLQLAESLRATLGPAGAEIWVGGDGLLTRTVSVPDRPQRRIRLTEHERAVVGRTRIGGAGWTAIWMADLLADPAPERGPDPDREPDQGPGPDDGPLVRVAPAAHGGELLGLLLVRRPADAAPYSEADDRVLVELARQVGLALHNVRLDSALQASLQELRSRNQELRDSRLRLVTAADASRREIERNLHDGAQQHLVALSVKLGLVRELVDTADGGDEDRATVTALLEELRTDVQGTVAAVRELAHGIYPPLLRNHGLGQALRSASRRSVLPCTVSVELPGRYPEAAEAAVYFCCLEALQNAGKHAGPDASVTVLVEADDGMLRFRVSDDGRGFAADGAAAGSGFVNMADRLGAIGGRLTVESRPGQGTAVVGEIPVPAAPPTSSRSSEGVRSSLWT</sequence>
<dbReference type="EMBL" id="JBEUKS010000006">
    <property type="protein sequence ID" value="MFC1440469.1"/>
    <property type="molecule type" value="Genomic_DNA"/>
</dbReference>
<reference evidence="8 9" key="1">
    <citation type="submission" date="2024-06" db="EMBL/GenBank/DDBJ databases">
        <authorList>
            <person name="Lee S.D."/>
        </authorList>
    </citation>
    <scope>NUCLEOTIDE SEQUENCE [LARGE SCALE GENOMIC DNA]</scope>
    <source>
        <strain evidence="8 9">N1-10</strain>
    </source>
</reference>
<feature type="region of interest" description="Disordered" evidence="4">
    <location>
        <begin position="393"/>
        <end position="419"/>
    </location>
</feature>
<feature type="transmembrane region" description="Helical" evidence="5">
    <location>
        <begin position="167"/>
        <end position="192"/>
    </location>
</feature>
<keyword evidence="8" id="KW-0547">Nucleotide-binding</keyword>
<feature type="transmembrane region" description="Helical" evidence="5">
    <location>
        <begin position="134"/>
        <end position="155"/>
    </location>
</feature>
<dbReference type="Pfam" id="PF07730">
    <property type="entry name" value="HisKA_3"/>
    <property type="match status" value="1"/>
</dbReference>
<dbReference type="InterPro" id="IPR003018">
    <property type="entry name" value="GAF"/>
</dbReference>
<dbReference type="InterPro" id="IPR036890">
    <property type="entry name" value="HATPase_C_sf"/>
</dbReference>
<keyword evidence="8" id="KW-0067">ATP-binding</keyword>
<evidence type="ECO:0000256" key="3">
    <source>
        <dbReference type="ARBA" id="ARBA00023012"/>
    </source>
</evidence>
<keyword evidence="5" id="KW-0812">Transmembrane</keyword>
<accession>A0ABV6XQD2</accession>
<evidence type="ECO:0000313" key="9">
    <source>
        <dbReference type="Proteomes" id="UP001592581"/>
    </source>
</evidence>
<dbReference type="SUPFAM" id="SSF55874">
    <property type="entry name" value="ATPase domain of HSP90 chaperone/DNA topoisomerase II/histidine kinase"/>
    <property type="match status" value="1"/>
</dbReference>
<organism evidence="8 9">
    <name type="scientific">Streptacidiphilus jeojiensis</name>
    <dbReference type="NCBI Taxonomy" id="3229225"/>
    <lineage>
        <taxon>Bacteria</taxon>
        <taxon>Bacillati</taxon>
        <taxon>Actinomycetota</taxon>
        <taxon>Actinomycetes</taxon>
        <taxon>Kitasatosporales</taxon>
        <taxon>Streptomycetaceae</taxon>
        <taxon>Streptacidiphilus</taxon>
    </lineage>
</organism>
<feature type="domain" description="Histidine kinase/HSP90-like ATPase" evidence="7">
    <location>
        <begin position="606"/>
        <end position="699"/>
    </location>
</feature>
<keyword evidence="1" id="KW-0808">Transferase</keyword>
<feature type="region of interest" description="Disordered" evidence="4">
    <location>
        <begin position="691"/>
        <end position="717"/>
    </location>
</feature>
<evidence type="ECO:0000259" key="6">
    <source>
        <dbReference type="SMART" id="SM00065"/>
    </source>
</evidence>
<keyword evidence="3" id="KW-0902">Two-component regulatory system</keyword>
<dbReference type="InterPro" id="IPR003594">
    <property type="entry name" value="HATPase_dom"/>
</dbReference>
<evidence type="ECO:0000256" key="5">
    <source>
        <dbReference type="SAM" id="Phobius"/>
    </source>
</evidence>
<keyword evidence="2" id="KW-0418">Kinase</keyword>
<dbReference type="Gene3D" id="3.30.565.10">
    <property type="entry name" value="Histidine kinase-like ATPase, C-terminal domain"/>
    <property type="match status" value="1"/>
</dbReference>
<name>A0ABV6XQD2_9ACTN</name>
<dbReference type="InterPro" id="IPR011712">
    <property type="entry name" value="Sig_transdc_His_kin_sub3_dim/P"/>
</dbReference>
<evidence type="ECO:0000256" key="1">
    <source>
        <dbReference type="ARBA" id="ARBA00022679"/>
    </source>
</evidence>
<evidence type="ECO:0000259" key="7">
    <source>
        <dbReference type="SMART" id="SM00387"/>
    </source>
</evidence>
<keyword evidence="9" id="KW-1185">Reference proteome</keyword>
<dbReference type="CDD" id="cd16917">
    <property type="entry name" value="HATPase_UhpB-NarQ-NarX-like"/>
    <property type="match status" value="1"/>
</dbReference>
<dbReference type="Pfam" id="PF02518">
    <property type="entry name" value="HATPase_c"/>
    <property type="match status" value="1"/>
</dbReference>
<protein>
    <submittedName>
        <fullName evidence="8">ATP-binding protein</fullName>
    </submittedName>
</protein>
<dbReference type="InterPro" id="IPR029016">
    <property type="entry name" value="GAF-like_dom_sf"/>
</dbReference>
<dbReference type="InterPro" id="IPR050482">
    <property type="entry name" value="Sensor_HK_TwoCompSys"/>
</dbReference>
<feature type="domain" description="GAF" evidence="6">
    <location>
        <begin position="317"/>
        <end position="473"/>
    </location>
</feature>
<feature type="transmembrane region" description="Helical" evidence="5">
    <location>
        <begin position="76"/>
        <end position="96"/>
    </location>
</feature>
<dbReference type="GO" id="GO:0005524">
    <property type="term" value="F:ATP binding"/>
    <property type="evidence" value="ECO:0007669"/>
    <property type="project" value="UniProtKB-KW"/>
</dbReference>
<gene>
    <name evidence="8" type="ORF">ABUW04_19620</name>
</gene>
<dbReference type="Gene3D" id="1.20.5.1930">
    <property type="match status" value="1"/>
</dbReference>
<feature type="compositionally biased region" description="Low complexity" evidence="4">
    <location>
        <begin position="704"/>
        <end position="717"/>
    </location>
</feature>
<feature type="transmembrane region" description="Helical" evidence="5">
    <location>
        <begin position="198"/>
        <end position="216"/>
    </location>
</feature>
<dbReference type="SUPFAM" id="SSF55781">
    <property type="entry name" value="GAF domain-like"/>
    <property type="match status" value="1"/>
</dbReference>
<dbReference type="SMART" id="SM00065">
    <property type="entry name" value="GAF"/>
    <property type="match status" value="1"/>
</dbReference>
<feature type="transmembrane region" description="Helical" evidence="5">
    <location>
        <begin position="228"/>
        <end position="253"/>
    </location>
</feature>
<dbReference type="PANTHER" id="PTHR24421">
    <property type="entry name" value="NITRATE/NITRITE SENSOR PROTEIN NARX-RELATED"/>
    <property type="match status" value="1"/>
</dbReference>
<keyword evidence="5" id="KW-1133">Transmembrane helix</keyword>
<proteinExistence type="predicted"/>
<keyword evidence="5" id="KW-0472">Membrane</keyword>
<feature type="compositionally biased region" description="Basic and acidic residues" evidence="4">
    <location>
        <begin position="395"/>
        <end position="407"/>
    </location>
</feature>
<evidence type="ECO:0000256" key="2">
    <source>
        <dbReference type="ARBA" id="ARBA00022777"/>
    </source>
</evidence>
<dbReference type="Gene3D" id="3.30.450.40">
    <property type="match status" value="1"/>
</dbReference>
<dbReference type="RefSeq" id="WP_380565951.1">
    <property type="nucleotide sequence ID" value="NZ_JBEUKS010000006.1"/>
</dbReference>
<dbReference type="Proteomes" id="UP001592581">
    <property type="component" value="Unassembled WGS sequence"/>
</dbReference>
<evidence type="ECO:0000256" key="4">
    <source>
        <dbReference type="SAM" id="MobiDB-lite"/>
    </source>
</evidence>
<feature type="transmembrane region" description="Helical" evidence="5">
    <location>
        <begin position="108"/>
        <end position="128"/>
    </location>
</feature>
<comment type="caution">
    <text evidence="8">The sequence shown here is derived from an EMBL/GenBank/DDBJ whole genome shotgun (WGS) entry which is preliminary data.</text>
</comment>